<evidence type="ECO:0000313" key="20">
    <source>
        <dbReference type="EMBL" id="NKI17758.1"/>
    </source>
</evidence>
<evidence type="ECO:0000256" key="2">
    <source>
        <dbReference type="ARBA" id="ARBA00002184"/>
    </source>
</evidence>
<keyword evidence="6" id="KW-0645">Protease</keyword>
<evidence type="ECO:0000256" key="5">
    <source>
        <dbReference type="ARBA" id="ARBA00017565"/>
    </source>
</evidence>
<evidence type="ECO:0000256" key="12">
    <source>
        <dbReference type="ARBA" id="ARBA00031184"/>
    </source>
</evidence>
<feature type="domain" description="Peptidase M16 middle/third" evidence="18">
    <location>
        <begin position="395"/>
        <end position="671"/>
    </location>
</feature>
<proteinExistence type="inferred from homology"/>
<dbReference type="Pfam" id="PF05193">
    <property type="entry name" value="Peptidase_M16_C"/>
    <property type="match status" value="1"/>
</dbReference>
<sequence length="946" mass="105970">MQYLKSCSVVVTLCLLVACASVTGGSGGSVIVSETDPRAFRYLQLDNGLKVLLVSDPGADKAGASLDVHVGSRQDPKNYQGLAHFLEHMLFLGTEKYPNAGDYQAFISANGGQHNAFTSFEHTNYFFDISAGALEPALDQFAQFFIAPLFNAEYVQREVNAVNSEYLSRLRDDPRRELAVVKSQINPQHPFSKFSVGNLETLQADREAELRAQLVEFYQRYYSANIMALTVVGRESLDDLQDMVASRFGEITNRGTRLEPISTEIFSADSLPRWVNIDPIQQQRSLSIQFAVPDATSHWRSKPLAYIGNLLGHEGHGSLLSELKSRGWAEGLSAGQSLDFQGQAMFGVDIQLTEQGVAQVDDVVALLFEAIELIRREGVEQWRFDEQSQLAAQQFRFRTQRGLTQELIHMSSALQKYPPAEVLRGDYRMDVYQPELLLTYLSLMTIDRAFMTLTAPGLKVDQHIARYNVDYGLRPVSAELRRRWQSADEHGLALPAANGFIASDFSLVAAENDDGKPRRLDSVDGVELWLHTDDRFEVPKARSYILLASPSAVDGAYNRAKTELWLSMVKDQLNELTYTAQLAGLSYSLRSNWRGIEISLGGYNQTQAKLLREVLTVLRAPEWDEERFSRLQNQAIRELENHNKKAPYQQLYAELPRLLQRAEPGVEDSIEALRQVVLSDLSSHVAKVVGDFRYQILVDGNVNEADAQGLTAIAVAALAPAKSGSLADQEIVKLTPRQRRFPLQAEHDDAAALWYIQAPKQGKLDRVALGLAGQIMSADFYHQLRTEKQLGYIVNAGVYPIRDVGGLVFIVQSPVLDAAGLQREINGYLENWLAQGVSEDSFAMHKASLLAKLAEQPENLWDAADRHWRDLLEGYDRFDSREQLSAALESLDLATWQSRVNETLEPSQRRGVFVYHTGRWPEAQPTGVLVRSHGEFKATLPVYRFQ</sequence>
<accession>A0ABX1GF13</accession>
<dbReference type="PROSITE" id="PS51257">
    <property type="entry name" value="PROKAR_LIPOPROTEIN"/>
    <property type="match status" value="1"/>
</dbReference>
<dbReference type="InterPro" id="IPR054734">
    <property type="entry name" value="PqqF-like_C_4"/>
</dbReference>
<evidence type="ECO:0000259" key="19">
    <source>
        <dbReference type="Pfam" id="PF22456"/>
    </source>
</evidence>
<feature type="domain" description="Peptidase M16 C-terminal" evidence="17">
    <location>
        <begin position="211"/>
        <end position="387"/>
    </location>
</feature>
<evidence type="ECO:0000256" key="9">
    <source>
        <dbReference type="ARBA" id="ARBA00022833"/>
    </source>
</evidence>
<dbReference type="PANTHER" id="PTHR43690">
    <property type="entry name" value="NARDILYSIN"/>
    <property type="match status" value="1"/>
</dbReference>
<evidence type="ECO:0000256" key="10">
    <source>
        <dbReference type="ARBA" id="ARBA00023049"/>
    </source>
</evidence>
<evidence type="ECO:0000256" key="7">
    <source>
        <dbReference type="ARBA" id="ARBA00022723"/>
    </source>
</evidence>
<feature type="domain" description="Peptidase M16 N-terminal" evidence="16">
    <location>
        <begin position="50"/>
        <end position="170"/>
    </location>
</feature>
<comment type="similarity">
    <text evidence="3 14">Belongs to the peptidase M16 family.</text>
</comment>
<dbReference type="EMBL" id="JAAWWK010000003">
    <property type="protein sequence ID" value="NKI17758.1"/>
    <property type="molecule type" value="Genomic_DNA"/>
</dbReference>
<keyword evidence="15" id="KW-0732">Signal</keyword>
<dbReference type="InterPro" id="IPR007863">
    <property type="entry name" value="Peptidase_M16_C"/>
</dbReference>
<evidence type="ECO:0000256" key="14">
    <source>
        <dbReference type="RuleBase" id="RU004447"/>
    </source>
</evidence>
<dbReference type="InterPro" id="IPR001431">
    <property type="entry name" value="Pept_M16_Zn_BS"/>
</dbReference>
<organism evidence="20 21">
    <name type="scientific">Spongiibacter thalassae</name>
    <dbReference type="NCBI Taxonomy" id="2721624"/>
    <lineage>
        <taxon>Bacteria</taxon>
        <taxon>Pseudomonadati</taxon>
        <taxon>Pseudomonadota</taxon>
        <taxon>Gammaproteobacteria</taxon>
        <taxon>Cellvibrionales</taxon>
        <taxon>Spongiibacteraceae</taxon>
        <taxon>Spongiibacter</taxon>
    </lineage>
</organism>
<evidence type="ECO:0000259" key="18">
    <source>
        <dbReference type="Pfam" id="PF16187"/>
    </source>
</evidence>
<reference evidence="20 21" key="1">
    <citation type="submission" date="2020-04" db="EMBL/GenBank/DDBJ databases">
        <authorList>
            <person name="Yoon J."/>
        </authorList>
    </citation>
    <scope>NUCLEOTIDE SEQUENCE [LARGE SCALE GENOMIC DNA]</scope>
    <source>
        <strain evidence="20 21">KMU-166</strain>
    </source>
</reference>
<protein>
    <recommendedName>
        <fullName evidence="5">Protease 3</fullName>
        <ecNumber evidence="4">3.4.24.55</ecNumber>
    </recommendedName>
    <alternativeName>
        <fullName evidence="13">Pitrilysin</fullName>
    </alternativeName>
    <alternativeName>
        <fullName evidence="12">Protease III</fullName>
    </alternativeName>
    <alternativeName>
        <fullName evidence="11">Protease pi</fullName>
    </alternativeName>
</protein>
<dbReference type="InterPro" id="IPR050626">
    <property type="entry name" value="Peptidase_M16"/>
</dbReference>
<feature type="domain" description="Coenzyme PQQ synthesis protein F-like C-terminal lobe" evidence="19">
    <location>
        <begin position="771"/>
        <end position="868"/>
    </location>
</feature>
<evidence type="ECO:0000259" key="17">
    <source>
        <dbReference type="Pfam" id="PF05193"/>
    </source>
</evidence>
<evidence type="ECO:0000259" key="16">
    <source>
        <dbReference type="Pfam" id="PF00675"/>
    </source>
</evidence>
<feature type="chain" id="PRO_5047229619" description="Protease 3" evidence="15">
    <location>
        <begin position="21"/>
        <end position="946"/>
    </location>
</feature>
<dbReference type="InterPro" id="IPR032632">
    <property type="entry name" value="Peptidase_M16_M"/>
</dbReference>
<evidence type="ECO:0000313" key="21">
    <source>
        <dbReference type="Proteomes" id="UP000765845"/>
    </source>
</evidence>
<dbReference type="EC" id="3.4.24.55" evidence="4"/>
<keyword evidence="9" id="KW-0862">Zinc</keyword>
<evidence type="ECO:0000256" key="8">
    <source>
        <dbReference type="ARBA" id="ARBA00022801"/>
    </source>
</evidence>
<dbReference type="PANTHER" id="PTHR43690:SF18">
    <property type="entry name" value="INSULIN-DEGRADING ENZYME-RELATED"/>
    <property type="match status" value="1"/>
</dbReference>
<keyword evidence="8" id="KW-0378">Hydrolase</keyword>
<name>A0ABX1GF13_9GAMM</name>
<evidence type="ECO:0000256" key="11">
    <source>
        <dbReference type="ARBA" id="ARBA00029597"/>
    </source>
</evidence>
<keyword evidence="10" id="KW-0482">Metalloprotease</keyword>
<dbReference type="PROSITE" id="PS00143">
    <property type="entry name" value="INSULINASE"/>
    <property type="match status" value="1"/>
</dbReference>
<keyword evidence="21" id="KW-1185">Reference proteome</keyword>
<evidence type="ECO:0000256" key="3">
    <source>
        <dbReference type="ARBA" id="ARBA00007261"/>
    </source>
</evidence>
<evidence type="ECO:0000256" key="6">
    <source>
        <dbReference type="ARBA" id="ARBA00022670"/>
    </source>
</evidence>
<evidence type="ECO:0000256" key="1">
    <source>
        <dbReference type="ARBA" id="ARBA00001947"/>
    </source>
</evidence>
<evidence type="ECO:0000256" key="4">
    <source>
        <dbReference type="ARBA" id="ARBA00012449"/>
    </source>
</evidence>
<comment type="function">
    <text evidence="2">Endopeptidase that degrades small peptides of less than 7 kDa, such as glucagon and insulin.</text>
</comment>
<feature type="signal peptide" evidence="15">
    <location>
        <begin position="1"/>
        <end position="20"/>
    </location>
</feature>
<comment type="caution">
    <text evidence="20">The sequence shown here is derived from an EMBL/GenBank/DDBJ whole genome shotgun (WGS) entry which is preliminary data.</text>
</comment>
<keyword evidence="7" id="KW-0479">Metal-binding</keyword>
<dbReference type="SUPFAM" id="SSF63411">
    <property type="entry name" value="LuxS/MPP-like metallohydrolase"/>
    <property type="match status" value="4"/>
</dbReference>
<evidence type="ECO:0000256" key="15">
    <source>
        <dbReference type="SAM" id="SignalP"/>
    </source>
</evidence>
<dbReference type="Proteomes" id="UP000765845">
    <property type="component" value="Unassembled WGS sequence"/>
</dbReference>
<evidence type="ECO:0000256" key="13">
    <source>
        <dbReference type="ARBA" id="ARBA00033450"/>
    </source>
</evidence>
<dbReference type="InterPro" id="IPR011249">
    <property type="entry name" value="Metalloenz_LuxS/M16"/>
</dbReference>
<dbReference type="Gene3D" id="3.30.830.10">
    <property type="entry name" value="Metalloenzyme, LuxS/M16 peptidase-like"/>
    <property type="match status" value="4"/>
</dbReference>
<dbReference type="Pfam" id="PF22456">
    <property type="entry name" value="PqqF-like_C_4"/>
    <property type="match status" value="1"/>
</dbReference>
<comment type="cofactor">
    <cofactor evidence="1">
        <name>Zn(2+)</name>
        <dbReference type="ChEBI" id="CHEBI:29105"/>
    </cofactor>
</comment>
<dbReference type="Pfam" id="PF00675">
    <property type="entry name" value="Peptidase_M16"/>
    <property type="match status" value="1"/>
</dbReference>
<dbReference type="RefSeq" id="WP_168450299.1">
    <property type="nucleotide sequence ID" value="NZ_JAAWWK010000003.1"/>
</dbReference>
<dbReference type="InterPro" id="IPR011765">
    <property type="entry name" value="Pept_M16_N"/>
</dbReference>
<gene>
    <name evidence="20" type="ORF">HCU74_10020</name>
</gene>
<dbReference type="Pfam" id="PF16187">
    <property type="entry name" value="Peptidase_M16_M"/>
    <property type="match status" value="1"/>
</dbReference>